<keyword evidence="7" id="KW-0472">Membrane</keyword>
<evidence type="ECO:0000256" key="5">
    <source>
        <dbReference type="ARBA" id="ARBA00022824"/>
    </source>
</evidence>
<evidence type="ECO:0000313" key="10">
    <source>
        <dbReference type="EMBL" id="KAF5765229.1"/>
    </source>
</evidence>
<keyword evidence="5" id="KW-0256">Endoplasmic reticulum</keyword>
<evidence type="ECO:0000256" key="2">
    <source>
        <dbReference type="ARBA" id="ARBA00007717"/>
    </source>
</evidence>
<feature type="chain" id="PRO_5039953160" evidence="9">
    <location>
        <begin position="38"/>
        <end position="99"/>
    </location>
</feature>
<dbReference type="GO" id="GO:0009966">
    <property type="term" value="P:regulation of signal transduction"/>
    <property type="evidence" value="ECO:0007669"/>
    <property type="project" value="InterPro"/>
</dbReference>
<sequence length="99" mass="10831">MADPQIAAGRRRHVFESFNSIITLVFILIACVELCDASTVVDVYRLIQYDISGAPFGSRAASINHHTGSSFSPPGSDLSRIVAILTLREFNETFVRGNC</sequence>
<protein>
    <submittedName>
        <fullName evidence="10">Nicalin</fullName>
    </submittedName>
</protein>
<reference evidence="10" key="2">
    <citation type="submission" date="2020-06" db="EMBL/GenBank/DDBJ databases">
        <title>Helianthus annuus Genome sequencing and assembly Release 2.</title>
        <authorList>
            <person name="Gouzy J."/>
            <person name="Langlade N."/>
            <person name="Munos S."/>
        </authorList>
    </citation>
    <scope>NUCLEOTIDE SEQUENCE</scope>
    <source>
        <tissue evidence="10">Leaves</tissue>
    </source>
</reference>
<evidence type="ECO:0000256" key="6">
    <source>
        <dbReference type="ARBA" id="ARBA00022989"/>
    </source>
</evidence>
<evidence type="ECO:0000256" key="4">
    <source>
        <dbReference type="ARBA" id="ARBA00022729"/>
    </source>
</evidence>
<evidence type="ECO:0000256" key="8">
    <source>
        <dbReference type="ARBA" id="ARBA00023180"/>
    </source>
</evidence>
<comment type="subcellular location">
    <subcellularLocation>
        <location evidence="1">Endoplasmic reticulum membrane</location>
        <topology evidence="1">Single-pass membrane protein</topology>
    </subcellularLocation>
</comment>
<evidence type="ECO:0000256" key="1">
    <source>
        <dbReference type="ARBA" id="ARBA00004389"/>
    </source>
</evidence>
<name>A0A9K3E377_HELAN</name>
<dbReference type="PANTHER" id="PTHR31826">
    <property type="entry name" value="NICALIN"/>
    <property type="match status" value="1"/>
</dbReference>
<gene>
    <name evidence="10" type="ORF">HanXRQr2_Chr15g0701351</name>
</gene>
<dbReference type="AlphaFoldDB" id="A0A9K3E377"/>
<comment type="caution">
    <text evidence="10">The sequence shown here is derived from an EMBL/GenBank/DDBJ whole genome shotgun (WGS) entry which is preliminary data.</text>
</comment>
<feature type="signal peptide" evidence="9">
    <location>
        <begin position="1"/>
        <end position="37"/>
    </location>
</feature>
<keyword evidence="6" id="KW-1133">Transmembrane helix</keyword>
<reference evidence="10" key="1">
    <citation type="journal article" date="2017" name="Nature">
        <title>The sunflower genome provides insights into oil metabolism, flowering and Asterid evolution.</title>
        <authorList>
            <person name="Badouin H."/>
            <person name="Gouzy J."/>
            <person name="Grassa C.J."/>
            <person name="Murat F."/>
            <person name="Staton S.E."/>
            <person name="Cottret L."/>
            <person name="Lelandais-Briere C."/>
            <person name="Owens G.L."/>
            <person name="Carrere S."/>
            <person name="Mayjonade B."/>
            <person name="Legrand L."/>
            <person name="Gill N."/>
            <person name="Kane N.C."/>
            <person name="Bowers J.E."/>
            <person name="Hubner S."/>
            <person name="Bellec A."/>
            <person name="Berard A."/>
            <person name="Berges H."/>
            <person name="Blanchet N."/>
            <person name="Boniface M.C."/>
            <person name="Brunel D."/>
            <person name="Catrice O."/>
            <person name="Chaidir N."/>
            <person name="Claudel C."/>
            <person name="Donnadieu C."/>
            <person name="Faraut T."/>
            <person name="Fievet G."/>
            <person name="Helmstetter N."/>
            <person name="King M."/>
            <person name="Knapp S.J."/>
            <person name="Lai Z."/>
            <person name="Le Paslier M.C."/>
            <person name="Lippi Y."/>
            <person name="Lorenzon L."/>
            <person name="Mandel J.R."/>
            <person name="Marage G."/>
            <person name="Marchand G."/>
            <person name="Marquand E."/>
            <person name="Bret-Mestries E."/>
            <person name="Morien E."/>
            <person name="Nambeesan S."/>
            <person name="Nguyen T."/>
            <person name="Pegot-Espagnet P."/>
            <person name="Pouilly N."/>
            <person name="Raftis F."/>
            <person name="Sallet E."/>
            <person name="Schiex T."/>
            <person name="Thomas J."/>
            <person name="Vandecasteele C."/>
            <person name="Vares D."/>
            <person name="Vear F."/>
            <person name="Vautrin S."/>
            <person name="Crespi M."/>
            <person name="Mangin B."/>
            <person name="Burke J.M."/>
            <person name="Salse J."/>
            <person name="Munos S."/>
            <person name="Vincourt P."/>
            <person name="Rieseberg L.H."/>
            <person name="Langlade N.B."/>
        </authorList>
    </citation>
    <scope>NUCLEOTIDE SEQUENCE</scope>
    <source>
        <tissue evidence="10">Leaves</tissue>
    </source>
</reference>
<keyword evidence="11" id="KW-1185">Reference proteome</keyword>
<evidence type="ECO:0000256" key="3">
    <source>
        <dbReference type="ARBA" id="ARBA00022692"/>
    </source>
</evidence>
<evidence type="ECO:0000256" key="7">
    <source>
        <dbReference type="ARBA" id="ARBA00023136"/>
    </source>
</evidence>
<proteinExistence type="inferred from homology"/>
<accession>A0A9K3E377</accession>
<comment type="similarity">
    <text evidence="2">Belongs to the nicastrin family.</text>
</comment>
<dbReference type="Proteomes" id="UP000215914">
    <property type="component" value="Unassembled WGS sequence"/>
</dbReference>
<evidence type="ECO:0000256" key="9">
    <source>
        <dbReference type="SAM" id="SignalP"/>
    </source>
</evidence>
<keyword evidence="4 9" id="KW-0732">Signal</keyword>
<keyword evidence="3" id="KW-0812">Transmembrane</keyword>
<evidence type="ECO:0000313" key="11">
    <source>
        <dbReference type="Proteomes" id="UP000215914"/>
    </source>
</evidence>
<dbReference type="InterPro" id="IPR016574">
    <property type="entry name" value="Nicalin"/>
</dbReference>
<organism evidence="10 11">
    <name type="scientific">Helianthus annuus</name>
    <name type="common">Common sunflower</name>
    <dbReference type="NCBI Taxonomy" id="4232"/>
    <lineage>
        <taxon>Eukaryota</taxon>
        <taxon>Viridiplantae</taxon>
        <taxon>Streptophyta</taxon>
        <taxon>Embryophyta</taxon>
        <taxon>Tracheophyta</taxon>
        <taxon>Spermatophyta</taxon>
        <taxon>Magnoliopsida</taxon>
        <taxon>eudicotyledons</taxon>
        <taxon>Gunneridae</taxon>
        <taxon>Pentapetalae</taxon>
        <taxon>asterids</taxon>
        <taxon>campanulids</taxon>
        <taxon>Asterales</taxon>
        <taxon>Asteraceae</taxon>
        <taxon>Asteroideae</taxon>
        <taxon>Heliantheae alliance</taxon>
        <taxon>Heliantheae</taxon>
        <taxon>Helianthus</taxon>
    </lineage>
</organism>
<keyword evidence="8" id="KW-0325">Glycoprotein</keyword>
<dbReference type="GO" id="GO:0005789">
    <property type="term" value="C:endoplasmic reticulum membrane"/>
    <property type="evidence" value="ECO:0007669"/>
    <property type="project" value="UniProtKB-SubCell"/>
</dbReference>
<dbReference type="EMBL" id="MNCJ02000330">
    <property type="protein sequence ID" value="KAF5765229.1"/>
    <property type="molecule type" value="Genomic_DNA"/>
</dbReference>
<dbReference type="Gramene" id="mRNA:HanXRQr2_Chr15g0701351">
    <property type="protein sequence ID" value="CDS:HanXRQr2_Chr15g0701351.1"/>
    <property type="gene ID" value="HanXRQr2_Chr15g0701351"/>
</dbReference>